<dbReference type="EMBL" id="ML977573">
    <property type="protein sequence ID" value="KAF2003229.1"/>
    <property type="molecule type" value="Genomic_DNA"/>
</dbReference>
<feature type="compositionally biased region" description="Basic residues" evidence="1">
    <location>
        <begin position="77"/>
        <end position="138"/>
    </location>
</feature>
<evidence type="ECO:0000259" key="2">
    <source>
        <dbReference type="SMART" id="SM00398"/>
    </source>
</evidence>
<protein>
    <recommendedName>
        <fullName evidence="2">HMG box domain-containing protein</fullName>
    </recommendedName>
</protein>
<keyword evidence="4" id="KW-1185">Reference proteome</keyword>
<reference evidence="3" key="1">
    <citation type="journal article" date="2020" name="Stud. Mycol.">
        <title>101 Dothideomycetes genomes: a test case for predicting lifestyles and emergence of pathogens.</title>
        <authorList>
            <person name="Haridas S."/>
            <person name="Albert R."/>
            <person name="Binder M."/>
            <person name="Bloem J."/>
            <person name="Labutti K."/>
            <person name="Salamov A."/>
            <person name="Andreopoulos B."/>
            <person name="Baker S."/>
            <person name="Barry K."/>
            <person name="Bills G."/>
            <person name="Bluhm B."/>
            <person name="Cannon C."/>
            <person name="Castanera R."/>
            <person name="Culley D."/>
            <person name="Daum C."/>
            <person name="Ezra D."/>
            <person name="Gonzalez J."/>
            <person name="Henrissat B."/>
            <person name="Kuo A."/>
            <person name="Liang C."/>
            <person name="Lipzen A."/>
            <person name="Lutzoni F."/>
            <person name="Magnuson J."/>
            <person name="Mondo S."/>
            <person name="Nolan M."/>
            <person name="Ohm R."/>
            <person name="Pangilinan J."/>
            <person name="Park H.-J."/>
            <person name="Ramirez L."/>
            <person name="Alfaro M."/>
            <person name="Sun H."/>
            <person name="Tritt A."/>
            <person name="Yoshinaga Y."/>
            <person name="Zwiers L.-H."/>
            <person name="Turgeon B."/>
            <person name="Goodwin S."/>
            <person name="Spatafora J."/>
            <person name="Crous P."/>
            <person name="Grigoriev I."/>
        </authorList>
    </citation>
    <scope>NUCLEOTIDE SEQUENCE</scope>
    <source>
        <strain evidence="3">CBS 123094</strain>
    </source>
</reference>
<feature type="region of interest" description="Disordered" evidence="1">
    <location>
        <begin position="77"/>
        <end position="143"/>
    </location>
</feature>
<dbReference type="InterPro" id="IPR009071">
    <property type="entry name" value="HMG_box_dom"/>
</dbReference>
<dbReference type="InterPro" id="IPR036910">
    <property type="entry name" value="HMG_box_dom_sf"/>
</dbReference>
<dbReference type="OrthoDB" id="1919336at2759"/>
<evidence type="ECO:0000256" key="1">
    <source>
        <dbReference type="SAM" id="MobiDB-lite"/>
    </source>
</evidence>
<organism evidence="3 4">
    <name type="scientific">Amniculicola lignicola CBS 123094</name>
    <dbReference type="NCBI Taxonomy" id="1392246"/>
    <lineage>
        <taxon>Eukaryota</taxon>
        <taxon>Fungi</taxon>
        <taxon>Dikarya</taxon>
        <taxon>Ascomycota</taxon>
        <taxon>Pezizomycotina</taxon>
        <taxon>Dothideomycetes</taxon>
        <taxon>Pleosporomycetidae</taxon>
        <taxon>Pleosporales</taxon>
        <taxon>Amniculicolaceae</taxon>
        <taxon>Amniculicola</taxon>
    </lineage>
</organism>
<dbReference type="AlphaFoldDB" id="A0A6A5WR23"/>
<feature type="domain" description="HMG box" evidence="2">
    <location>
        <begin position="269"/>
        <end position="337"/>
    </location>
</feature>
<proteinExistence type="predicted"/>
<gene>
    <name evidence="3" type="ORF">P154DRAFT_100480</name>
</gene>
<sequence>MLARGVLCRLAADVPKTSTHDLSQLARAIQRNLSIHNGLVFPAVRALSYAYKAALADRRRCYATAATKPTATVKKAVKKTAAAKKTTPRKTAAKKAAPKKTAAKKTKAKTTKKATKAKPKKKKAVAKPKAKPKRRVKKVPTPEEKAKLQLKALKAKALRDPGRGTVSAFAIFLGEFAKANHGKEGGITKAAVDGAAKFKTLTPAEREHYNHVAAEATTARRAEYDAWVKSHTPDEIRIANLARASLRRKSKTASGRPFKHTQKIHDDRQVAGAAGPYATFTGERFASGDMKGIAAGDAVKLIAVEWKALGASEKKKYTDSYSARAEERTAEFERVYGHKSK</sequence>
<dbReference type="Proteomes" id="UP000799779">
    <property type="component" value="Unassembled WGS sequence"/>
</dbReference>
<evidence type="ECO:0000313" key="4">
    <source>
        <dbReference type="Proteomes" id="UP000799779"/>
    </source>
</evidence>
<evidence type="ECO:0000313" key="3">
    <source>
        <dbReference type="EMBL" id="KAF2003229.1"/>
    </source>
</evidence>
<dbReference type="SUPFAM" id="SSF47095">
    <property type="entry name" value="HMG-box"/>
    <property type="match status" value="2"/>
</dbReference>
<dbReference type="SMART" id="SM00398">
    <property type="entry name" value="HMG"/>
    <property type="match status" value="2"/>
</dbReference>
<feature type="domain" description="HMG box" evidence="2">
    <location>
        <begin position="161"/>
        <end position="229"/>
    </location>
</feature>
<accession>A0A6A5WR23</accession>
<name>A0A6A5WR23_9PLEO</name>
<dbReference type="Gene3D" id="1.10.30.10">
    <property type="entry name" value="High mobility group box domain"/>
    <property type="match status" value="2"/>
</dbReference>